<evidence type="ECO:0000256" key="3">
    <source>
        <dbReference type="ARBA" id="ARBA00023295"/>
    </source>
</evidence>
<organism evidence="6 7">
    <name type="scientific">Ditylenchus dipsaci</name>
    <dbReference type="NCBI Taxonomy" id="166011"/>
    <lineage>
        <taxon>Eukaryota</taxon>
        <taxon>Metazoa</taxon>
        <taxon>Ecdysozoa</taxon>
        <taxon>Nematoda</taxon>
        <taxon>Chromadorea</taxon>
        <taxon>Rhabditida</taxon>
        <taxon>Tylenchina</taxon>
        <taxon>Tylenchomorpha</taxon>
        <taxon>Sphaerularioidea</taxon>
        <taxon>Anguinidae</taxon>
        <taxon>Anguininae</taxon>
        <taxon>Ditylenchus</taxon>
    </lineage>
</organism>
<dbReference type="InterPro" id="IPR018087">
    <property type="entry name" value="Glyco_hydro_5_CS"/>
</dbReference>
<evidence type="ECO:0000256" key="4">
    <source>
        <dbReference type="RuleBase" id="RU361153"/>
    </source>
</evidence>
<comment type="similarity">
    <text evidence="1 4">Belongs to the glycosyl hydrolase 5 (cellulase A) family.</text>
</comment>
<dbReference type="PROSITE" id="PS00659">
    <property type="entry name" value="GLYCOSYL_HYDROL_F5"/>
    <property type="match status" value="1"/>
</dbReference>
<dbReference type="WBParaSite" id="jg511">
    <property type="protein sequence ID" value="jg511"/>
    <property type="gene ID" value="jg511"/>
</dbReference>
<dbReference type="InterPro" id="IPR017853">
    <property type="entry name" value="GH"/>
</dbReference>
<dbReference type="PANTHER" id="PTHR34142:SF1">
    <property type="entry name" value="GLYCOSIDE HYDROLASE FAMILY 5 DOMAIN-CONTAINING PROTEIN"/>
    <property type="match status" value="1"/>
</dbReference>
<name>A0A915EGJ8_9BILA</name>
<dbReference type="PANTHER" id="PTHR34142">
    <property type="entry name" value="ENDO-BETA-1,4-GLUCANASE A"/>
    <property type="match status" value="1"/>
</dbReference>
<dbReference type="AlphaFoldDB" id="A0A915EGJ8"/>
<accession>A0A915EGJ8</accession>
<evidence type="ECO:0000313" key="7">
    <source>
        <dbReference type="WBParaSite" id="jg511"/>
    </source>
</evidence>
<keyword evidence="3 4" id="KW-0326">Glycosidase</keyword>
<sequence>MAQKYKGVPNVLYEIYNEPVHVSWTADLVPYHTAVIKAIRKYDTKNIIIVGTPTWSQDVDIASKKPIKTSRISCNTLHYYAQTHRQSLRNKAQTALNNGLPIFITESGTTSADGNGTVI</sequence>
<dbReference type="Proteomes" id="UP000887574">
    <property type="component" value="Unplaced"/>
</dbReference>
<dbReference type="GO" id="GO:0004553">
    <property type="term" value="F:hydrolase activity, hydrolyzing O-glycosyl compounds"/>
    <property type="evidence" value="ECO:0007669"/>
    <property type="project" value="InterPro"/>
</dbReference>
<feature type="domain" description="Glycoside hydrolase family 5" evidence="5">
    <location>
        <begin position="1"/>
        <end position="114"/>
    </location>
</feature>
<reference evidence="7" key="1">
    <citation type="submission" date="2022-11" db="UniProtKB">
        <authorList>
            <consortium name="WormBaseParasite"/>
        </authorList>
    </citation>
    <scope>IDENTIFICATION</scope>
</reference>
<evidence type="ECO:0000259" key="5">
    <source>
        <dbReference type="Pfam" id="PF00150"/>
    </source>
</evidence>
<dbReference type="Gene3D" id="3.20.20.80">
    <property type="entry name" value="Glycosidases"/>
    <property type="match status" value="1"/>
</dbReference>
<dbReference type="Pfam" id="PF00150">
    <property type="entry name" value="Cellulase"/>
    <property type="match status" value="1"/>
</dbReference>
<evidence type="ECO:0000256" key="1">
    <source>
        <dbReference type="ARBA" id="ARBA00005641"/>
    </source>
</evidence>
<evidence type="ECO:0000313" key="6">
    <source>
        <dbReference type="Proteomes" id="UP000887574"/>
    </source>
</evidence>
<dbReference type="SUPFAM" id="SSF51445">
    <property type="entry name" value="(Trans)glycosidases"/>
    <property type="match status" value="1"/>
</dbReference>
<dbReference type="GO" id="GO:0000272">
    <property type="term" value="P:polysaccharide catabolic process"/>
    <property type="evidence" value="ECO:0007669"/>
    <property type="project" value="InterPro"/>
</dbReference>
<dbReference type="InterPro" id="IPR001547">
    <property type="entry name" value="Glyco_hydro_5"/>
</dbReference>
<proteinExistence type="inferred from homology"/>
<keyword evidence="6" id="KW-1185">Reference proteome</keyword>
<evidence type="ECO:0000256" key="2">
    <source>
        <dbReference type="ARBA" id="ARBA00022801"/>
    </source>
</evidence>
<protein>
    <submittedName>
        <fullName evidence="7">Glycoside hydrolase family 5 domain-containing protein</fullName>
    </submittedName>
</protein>
<keyword evidence="2 4" id="KW-0378">Hydrolase</keyword>